<reference evidence="2" key="1">
    <citation type="submission" date="2020-02" db="EMBL/GenBank/DDBJ databases">
        <authorList>
            <person name="Meier V. D."/>
        </authorList>
    </citation>
    <scope>NUCLEOTIDE SEQUENCE</scope>
    <source>
        <strain evidence="2">AVDCRST_MAG59</strain>
    </source>
</reference>
<feature type="compositionally biased region" description="Basic residues" evidence="1">
    <location>
        <begin position="29"/>
        <end position="46"/>
    </location>
</feature>
<feature type="compositionally biased region" description="Low complexity" evidence="1">
    <location>
        <begin position="108"/>
        <end position="121"/>
    </location>
</feature>
<dbReference type="EMBL" id="CADCWF010000074">
    <property type="protein sequence ID" value="CAA9545171.1"/>
    <property type="molecule type" value="Genomic_DNA"/>
</dbReference>
<protein>
    <submittedName>
        <fullName evidence="2">Uncharacterized protein</fullName>
    </submittedName>
</protein>
<feature type="non-terminal residue" evidence="2">
    <location>
        <position position="1"/>
    </location>
</feature>
<organism evidence="2">
    <name type="scientific">uncultured Thermomicrobiales bacterium</name>
    <dbReference type="NCBI Taxonomy" id="1645740"/>
    <lineage>
        <taxon>Bacteria</taxon>
        <taxon>Pseudomonadati</taxon>
        <taxon>Thermomicrobiota</taxon>
        <taxon>Thermomicrobia</taxon>
        <taxon>Thermomicrobiales</taxon>
        <taxon>environmental samples</taxon>
    </lineage>
</organism>
<feature type="compositionally biased region" description="Low complexity" evidence="1">
    <location>
        <begin position="49"/>
        <end position="66"/>
    </location>
</feature>
<evidence type="ECO:0000313" key="2">
    <source>
        <dbReference type="EMBL" id="CAA9545171.1"/>
    </source>
</evidence>
<proteinExistence type="predicted"/>
<feature type="compositionally biased region" description="Basic residues" evidence="1">
    <location>
        <begin position="145"/>
        <end position="160"/>
    </location>
</feature>
<feature type="non-terminal residue" evidence="2">
    <location>
        <position position="160"/>
    </location>
</feature>
<evidence type="ECO:0000256" key="1">
    <source>
        <dbReference type="SAM" id="MobiDB-lite"/>
    </source>
</evidence>
<dbReference type="AlphaFoldDB" id="A0A6J4UE43"/>
<accession>A0A6J4UE43</accession>
<gene>
    <name evidence="2" type="ORF">AVDCRST_MAG59-1168</name>
</gene>
<name>A0A6J4UE43_9BACT</name>
<sequence length="160" mass="16590">ARATRLQGGFRHLPAAGGQGGAGRCGLRPGRHGDRRRWRSAGRSRRAQGDAAAPPGRPADAVPGGRFRPPLLDGRPARGVRRPRSGRDVRDGSVQLDAGGDAGGAPGDGPQSAAGPAAAGRPAPPGGGRRRGRRPADGIGGLRWRPGRPARRPPRRRYGR</sequence>
<feature type="region of interest" description="Disordered" evidence="1">
    <location>
        <begin position="1"/>
        <end position="160"/>
    </location>
</feature>